<dbReference type="InterPro" id="IPR036065">
    <property type="entry name" value="BolA-like_sf"/>
</dbReference>
<comment type="similarity">
    <text evidence="1">Belongs to the BolA/IbaG family.</text>
</comment>
<dbReference type="InterPro" id="IPR050961">
    <property type="entry name" value="BolA/IbaG_stress_morph_reg"/>
</dbReference>
<reference evidence="2" key="1">
    <citation type="submission" date="2018-05" db="EMBL/GenBank/DDBJ databases">
        <authorList>
            <person name="Lanie J.A."/>
            <person name="Ng W.-L."/>
            <person name="Kazmierczak K.M."/>
            <person name="Andrzejewski T.M."/>
            <person name="Davidsen T.M."/>
            <person name="Wayne K.J."/>
            <person name="Tettelin H."/>
            <person name="Glass J.I."/>
            <person name="Rusch D."/>
            <person name="Podicherti R."/>
            <person name="Tsui H.-C.T."/>
            <person name="Winkler M.E."/>
        </authorList>
    </citation>
    <scope>NUCLEOTIDE SEQUENCE</scope>
</reference>
<dbReference type="AlphaFoldDB" id="A0A381NYQ6"/>
<proteinExistence type="inferred from homology"/>
<dbReference type="GO" id="GO:0005829">
    <property type="term" value="C:cytosol"/>
    <property type="evidence" value="ECO:0007669"/>
    <property type="project" value="TreeGrafter"/>
</dbReference>
<dbReference type="SUPFAM" id="SSF82657">
    <property type="entry name" value="BolA-like"/>
    <property type="match status" value="1"/>
</dbReference>
<dbReference type="PANTHER" id="PTHR46229:SF2">
    <property type="entry name" value="BOLA-LIKE PROTEIN 1"/>
    <property type="match status" value="1"/>
</dbReference>
<accession>A0A381NYQ6</accession>
<dbReference type="PANTHER" id="PTHR46229">
    <property type="entry name" value="BOLA TRANSCRIPTION REGULATOR"/>
    <property type="match status" value="1"/>
</dbReference>
<evidence type="ECO:0000256" key="1">
    <source>
        <dbReference type="ARBA" id="ARBA00005578"/>
    </source>
</evidence>
<evidence type="ECO:0000313" key="2">
    <source>
        <dbReference type="EMBL" id="SUZ59762.1"/>
    </source>
</evidence>
<dbReference type="Gene3D" id="3.30.300.90">
    <property type="entry name" value="BolA-like"/>
    <property type="match status" value="1"/>
</dbReference>
<name>A0A381NYQ6_9ZZZZ</name>
<evidence type="ECO:0008006" key="3">
    <source>
        <dbReference type="Google" id="ProtNLM"/>
    </source>
</evidence>
<gene>
    <name evidence="2" type="ORF">METZ01_LOCUS12616</name>
</gene>
<protein>
    <recommendedName>
        <fullName evidence="3">BolA family transcriptional regulator</fullName>
    </recommendedName>
</protein>
<organism evidence="2">
    <name type="scientific">marine metagenome</name>
    <dbReference type="NCBI Taxonomy" id="408172"/>
    <lineage>
        <taxon>unclassified sequences</taxon>
        <taxon>metagenomes</taxon>
        <taxon>ecological metagenomes</taxon>
    </lineage>
</organism>
<dbReference type="InterPro" id="IPR002634">
    <property type="entry name" value="BolA"/>
</dbReference>
<sequence>MVVTGSQQTIEEQIKEAIETSVADSTVEVGGDGRHFEIQVISPVFEGKRTLEKQRIVYAALNDLMAGSDAPVHAIARLDTLVPE</sequence>
<dbReference type="PIRSF" id="PIRSF003113">
    <property type="entry name" value="BolA"/>
    <property type="match status" value="1"/>
</dbReference>
<dbReference type="GO" id="GO:0006351">
    <property type="term" value="P:DNA-templated transcription"/>
    <property type="evidence" value="ECO:0007669"/>
    <property type="project" value="TreeGrafter"/>
</dbReference>
<dbReference type="Pfam" id="PF01722">
    <property type="entry name" value="BolA"/>
    <property type="match status" value="1"/>
</dbReference>
<dbReference type="EMBL" id="UINC01000698">
    <property type="protein sequence ID" value="SUZ59762.1"/>
    <property type="molecule type" value="Genomic_DNA"/>
</dbReference>